<dbReference type="Proteomes" id="UP000241444">
    <property type="component" value="Unassembled WGS sequence"/>
</dbReference>
<dbReference type="AlphaFoldDB" id="A0A2P7BQY9"/>
<gene>
    <name evidence="2" type="ORF">CU102_11445</name>
</gene>
<reference evidence="3" key="1">
    <citation type="submission" date="2017-11" db="EMBL/GenBank/DDBJ databases">
        <authorList>
            <person name="Kuznetsova I."/>
            <person name="Sazanova A."/>
            <person name="Chirak E."/>
            <person name="Safronova V."/>
            <person name="Willems A."/>
        </authorList>
    </citation>
    <scope>NUCLEOTIDE SEQUENCE [LARGE SCALE GENOMIC DNA]</scope>
    <source>
        <strain evidence="3">STM 196</strain>
    </source>
</reference>
<dbReference type="InterPro" id="IPR037401">
    <property type="entry name" value="SnoaL-like"/>
</dbReference>
<comment type="caution">
    <text evidence="2">The sequence shown here is derived from an EMBL/GenBank/DDBJ whole genome shotgun (WGS) entry which is preliminary data.</text>
</comment>
<evidence type="ECO:0000313" key="3">
    <source>
        <dbReference type="Proteomes" id="UP000241444"/>
    </source>
</evidence>
<dbReference type="RefSeq" id="WP_106711220.1">
    <property type="nucleotide sequence ID" value="NZ_PGGO01000007.1"/>
</dbReference>
<protein>
    <submittedName>
        <fullName evidence="2">DUF4440 domain-containing protein</fullName>
    </submittedName>
</protein>
<name>A0A2P7BQY9_9HYPH</name>
<feature type="domain" description="SnoaL-like" evidence="1">
    <location>
        <begin position="12"/>
        <end position="131"/>
    </location>
</feature>
<dbReference type="Pfam" id="PF13474">
    <property type="entry name" value="SnoaL_3"/>
    <property type="match status" value="1"/>
</dbReference>
<dbReference type="EMBL" id="PGGO01000007">
    <property type="protein sequence ID" value="PSH68880.1"/>
    <property type="molecule type" value="Genomic_DNA"/>
</dbReference>
<keyword evidence="3" id="KW-1185">Reference proteome</keyword>
<dbReference type="OrthoDB" id="9812295at2"/>
<organism evidence="2 3">
    <name type="scientific">Phyllobacterium brassicacearum</name>
    <dbReference type="NCBI Taxonomy" id="314235"/>
    <lineage>
        <taxon>Bacteria</taxon>
        <taxon>Pseudomonadati</taxon>
        <taxon>Pseudomonadota</taxon>
        <taxon>Alphaproteobacteria</taxon>
        <taxon>Hyphomicrobiales</taxon>
        <taxon>Phyllobacteriaceae</taxon>
        <taxon>Phyllobacterium</taxon>
    </lineage>
</organism>
<accession>A0A2P7BQY9</accession>
<evidence type="ECO:0000259" key="1">
    <source>
        <dbReference type="Pfam" id="PF13474"/>
    </source>
</evidence>
<dbReference type="SUPFAM" id="SSF54427">
    <property type="entry name" value="NTF2-like"/>
    <property type="match status" value="1"/>
</dbReference>
<dbReference type="InterPro" id="IPR032710">
    <property type="entry name" value="NTF2-like_dom_sf"/>
</dbReference>
<proteinExistence type="predicted"/>
<dbReference type="Gene3D" id="3.10.450.50">
    <property type="match status" value="1"/>
</dbReference>
<sequence>MTSATIDEKAAVATAIEGWAKAICDKDAARAKSHLTDDVVQFTLAPPLQYEGKDAEDLEAWFATWKGPIGGEARDVQISVGGDVAFARSLVRMTGTKTDGYEVDLWFRQTLGLIRQAGTWRIAHVHTSVPFYMDGSFKGAFDLTP</sequence>
<evidence type="ECO:0000313" key="2">
    <source>
        <dbReference type="EMBL" id="PSH68880.1"/>
    </source>
</evidence>